<keyword evidence="3" id="KW-1185">Reference proteome</keyword>
<dbReference type="AlphaFoldDB" id="A0A8H7ZWE4"/>
<protein>
    <submittedName>
        <fullName evidence="2">Uncharacterized protein</fullName>
    </submittedName>
</protein>
<organism evidence="2 3">
    <name type="scientific">Olpidium bornovanus</name>
    <dbReference type="NCBI Taxonomy" id="278681"/>
    <lineage>
        <taxon>Eukaryota</taxon>
        <taxon>Fungi</taxon>
        <taxon>Fungi incertae sedis</taxon>
        <taxon>Olpidiomycota</taxon>
        <taxon>Olpidiomycotina</taxon>
        <taxon>Olpidiomycetes</taxon>
        <taxon>Olpidiales</taxon>
        <taxon>Olpidiaceae</taxon>
        <taxon>Olpidium</taxon>
    </lineage>
</organism>
<evidence type="ECO:0000313" key="2">
    <source>
        <dbReference type="EMBL" id="KAG5460813.1"/>
    </source>
</evidence>
<reference evidence="2 3" key="1">
    <citation type="journal article" name="Sci. Rep.">
        <title>Genome-scale phylogenetic analyses confirm Olpidium as the closest living zoosporic fungus to the non-flagellated, terrestrial fungi.</title>
        <authorList>
            <person name="Chang Y."/>
            <person name="Rochon D."/>
            <person name="Sekimoto S."/>
            <person name="Wang Y."/>
            <person name="Chovatia M."/>
            <person name="Sandor L."/>
            <person name="Salamov A."/>
            <person name="Grigoriev I.V."/>
            <person name="Stajich J.E."/>
            <person name="Spatafora J.W."/>
        </authorList>
    </citation>
    <scope>NUCLEOTIDE SEQUENCE [LARGE SCALE GENOMIC DNA]</scope>
    <source>
        <strain evidence="2">S191</strain>
    </source>
</reference>
<feature type="compositionally biased region" description="Polar residues" evidence="1">
    <location>
        <begin position="27"/>
        <end position="47"/>
    </location>
</feature>
<accession>A0A8H7ZWE4</accession>
<evidence type="ECO:0000256" key="1">
    <source>
        <dbReference type="SAM" id="MobiDB-lite"/>
    </source>
</evidence>
<feature type="compositionally biased region" description="Polar residues" evidence="1">
    <location>
        <begin position="82"/>
        <end position="92"/>
    </location>
</feature>
<name>A0A8H7ZWE4_9FUNG</name>
<proteinExistence type="predicted"/>
<comment type="caution">
    <text evidence="2">The sequence shown here is derived from an EMBL/GenBank/DDBJ whole genome shotgun (WGS) entry which is preliminary data.</text>
</comment>
<dbReference type="EMBL" id="JAEFCI010004670">
    <property type="protein sequence ID" value="KAG5460813.1"/>
    <property type="molecule type" value="Genomic_DNA"/>
</dbReference>
<feature type="region of interest" description="Disordered" evidence="1">
    <location>
        <begin position="1"/>
        <end position="94"/>
    </location>
</feature>
<sequence length="172" mass="18892">MTSSPRYILAANCPSSSSTATKAGLSSGLNSPSESTGGRQNGGSTMPLNMKVPARRPANVVRQTPGAFSPRNDPQNPAACSARSNLTRSRNNLLHPPYMRTAKPRTCIHRKDSQPRDMEITQMMMVRQVSRVLRAVALTERVTLRPNQLKKAMLRAIRMPGIHTAGLSTIWW</sequence>
<gene>
    <name evidence="2" type="ORF">BJ554DRAFT_7096</name>
</gene>
<evidence type="ECO:0000313" key="3">
    <source>
        <dbReference type="Proteomes" id="UP000673691"/>
    </source>
</evidence>
<dbReference type="Proteomes" id="UP000673691">
    <property type="component" value="Unassembled WGS sequence"/>
</dbReference>